<dbReference type="InterPro" id="IPR015422">
    <property type="entry name" value="PyrdxlP-dep_Trfase_small"/>
</dbReference>
<feature type="binding site" evidence="12">
    <location>
        <position position="193"/>
    </location>
    <ligand>
        <name>pyridoxal 5'-phosphate</name>
        <dbReference type="ChEBI" id="CHEBI:597326"/>
    </ligand>
</feature>
<sequence length="456" mass="50925">MAVCERSQTAILRWRMQCRGQRRRLIGSFRKAVGWRLNWGGCPHLMANWRYSESLPQPLNESRRETQAARVKFRRLAFHFYSSKFNMTRAFNFSAGPAALPAEVLTQAAEEMLDWHGAGMGVMEMSHRGREFMSILAQAQADLRELLAVPDNYRILFMQGGALAENAIVPMNLLGGARANERRTADYVVTGSWSVKSEKEARKYCDVNIAVSTEAEKFTRLPKVDEWKLSKDPTYVHICTNETIHGVEYFWTPDLAAAGLPDVPLVADVSSHILSRPMDVSKFGVMYGGAQKNIGPSGLTVVIVRDDLLGRALPFTPSAFDWKIVAENDSMFNTPPTYAIYIAGLVFQWLKRQGGLAAMEAANKAKAELLYGYLDGSGFYRTSVAPDCRSRMNVPFFLNDDALNETFLAGARERGLLQLKGHKSVGGMRASIYNAMPLAGVEALVDYLREFERSHG</sequence>
<evidence type="ECO:0000313" key="16">
    <source>
        <dbReference type="Proteomes" id="UP000215126"/>
    </source>
</evidence>
<accession>A0A239SNA0</accession>
<dbReference type="InterPro" id="IPR000192">
    <property type="entry name" value="Aminotrans_V_dom"/>
</dbReference>
<dbReference type="Proteomes" id="UP000215126">
    <property type="component" value="Chromosome 1"/>
</dbReference>
<comment type="function">
    <text evidence="12">Catalyzes the reversible conversion of 3-phosphohydroxypyruvate to phosphoserine and of 3-hydroxy-2-oxo-4-phosphonooxybutanoate to phosphohydroxythreonine.</text>
</comment>
<feature type="binding site" evidence="12">
    <location>
        <position position="128"/>
    </location>
    <ligand>
        <name>L-glutamate</name>
        <dbReference type="ChEBI" id="CHEBI:29985"/>
    </ligand>
</feature>
<dbReference type="NCBIfam" id="TIGR01364">
    <property type="entry name" value="serC_1"/>
    <property type="match status" value="1"/>
</dbReference>
<dbReference type="GO" id="GO:0030170">
    <property type="term" value="F:pyridoxal phosphate binding"/>
    <property type="evidence" value="ECO:0007669"/>
    <property type="project" value="UniProtKB-UniRule"/>
</dbReference>
<dbReference type="UniPathway" id="UPA00244">
    <property type="reaction ID" value="UER00311"/>
</dbReference>
<evidence type="ECO:0000256" key="4">
    <source>
        <dbReference type="ARBA" id="ARBA00022576"/>
    </source>
</evidence>
<name>A0A239SNA0_9BURK</name>
<dbReference type="Pfam" id="PF00266">
    <property type="entry name" value="Aminotran_5"/>
    <property type="match status" value="1"/>
</dbReference>
<comment type="subcellular location">
    <subcellularLocation>
        <location evidence="12">Cytoplasm</location>
    </subcellularLocation>
</comment>
<keyword evidence="6 12" id="KW-0808">Transferase</keyword>
<evidence type="ECO:0000256" key="8">
    <source>
        <dbReference type="ARBA" id="ARBA00023096"/>
    </source>
</evidence>
<dbReference type="UniPathway" id="UPA00135">
    <property type="reaction ID" value="UER00197"/>
</dbReference>
<dbReference type="PANTHER" id="PTHR43247:SF1">
    <property type="entry name" value="PHOSPHOSERINE AMINOTRANSFERASE"/>
    <property type="match status" value="1"/>
</dbReference>
<evidence type="ECO:0000256" key="5">
    <source>
        <dbReference type="ARBA" id="ARBA00022605"/>
    </source>
</evidence>
<keyword evidence="16" id="KW-1185">Reference proteome</keyword>
<dbReference type="InterPro" id="IPR015424">
    <property type="entry name" value="PyrdxlP-dep_Trfase"/>
</dbReference>
<evidence type="ECO:0000256" key="1">
    <source>
        <dbReference type="ARBA" id="ARBA00004915"/>
    </source>
</evidence>
<organism evidence="15 16">
    <name type="scientific">Pandoraea sputorum</name>
    <dbReference type="NCBI Taxonomy" id="93222"/>
    <lineage>
        <taxon>Bacteria</taxon>
        <taxon>Pseudomonadati</taxon>
        <taxon>Pseudomonadota</taxon>
        <taxon>Betaproteobacteria</taxon>
        <taxon>Burkholderiales</taxon>
        <taxon>Burkholderiaceae</taxon>
        <taxon>Pandoraea</taxon>
    </lineage>
</organism>
<comment type="pathway">
    <text evidence="1 12">Cofactor biosynthesis; pyridoxine 5'-phosphate biosynthesis; pyridoxine 5'-phosphate from D-erythrose 4-phosphate: step 3/5.</text>
</comment>
<dbReference type="Gene3D" id="3.40.640.10">
    <property type="entry name" value="Type I PLP-dependent aspartate aminotransferase-like (Major domain)"/>
    <property type="match status" value="1"/>
</dbReference>
<evidence type="ECO:0000256" key="13">
    <source>
        <dbReference type="RuleBase" id="RU004505"/>
    </source>
</evidence>
<protein>
    <recommendedName>
        <fullName evidence="12">Phosphoserine aminotransferase</fullName>
        <ecNumber evidence="12">2.6.1.52</ecNumber>
    </recommendedName>
    <alternativeName>
        <fullName evidence="12">Phosphohydroxythreonine aminotransferase</fullName>
        <shortName evidence="12">PSAT</shortName>
    </alternativeName>
</protein>
<dbReference type="FunFam" id="3.40.640.10:FF:000010">
    <property type="entry name" value="Phosphoserine aminotransferase"/>
    <property type="match status" value="1"/>
</dbReference>
<dbReference type="NCBIfam" id="NF003764">
    <property type="entry name" value="PRK05355.1"/>
    <property type="match status" value="1"/>
</dbReference>
<keyword evidence="9 12" id="KW-0718">Serine biosynthesis</keyword>
<comment type="similarity">
    <text evidence="3 12">Belongs to the class-V pyridoxal-phosphate-dependent aminotransferase family. SerC subfamily.</text>
</comment>
<feature type="binding site" evidence="12">
    <location>
        <begin position="333"/>
        <end position="334"/>
    </location>
    <ligand>
        <name>pyridoxal 5'-phosphate</name>
        <dbReference type="ChEBI" id="CHEBI:597326"/>
    </ligand>
</feature>
<keyword evidence="8 12" id="KW-0664">Pyridoxine biosynthesis</keyword>
<evidence type="ECO:0000256" key="12">
    <source>
        <dbReference type="HAMAP-Rule" id="MF_00160"/>
    </source>
</evidence>
<dbReference type="InterPro" id="IPR015421">
    <property type="entry name" value="PyrdxlP-dep_Trfase_major"/>
</dbReference>
<dbReference type="CDD" id="cd00611">
    <property type="entry name" value="PSAT_like"/>
    <property type="match status" value="1"/>
</dbReference>
<evidence type="ECO:0000256" key="9">
    <source>
        <dbReference type="ARBA" id="ARBA00023299"/>
    </source>
</evidence>
<evidence type="ECO:0000313" key="15">
    <source>
        <dbReference type="EMBL" id="SNU86925.1"/>
    </source>
</evidence>
<dbReference type="STRING" id="93222.NA29_21960"/>
<evidence type="ECO:0000256" key="10">
    <source>
        <dbReference type="ARBA" id="ARBA00047630"/>
    </source>
</evidence>
<dbReference type="PROSITE" id="PS00595">
    <property type="entry name" value="AA_TRANSFER_CLASS_5"/>
    <property type="match status" value="1"/>
</dbReference>
<dbReference type="EC" id="2.6.1.52" evidence="12"/>
<keyword evidence="5 12" id="KW-0028">Amino-acid biosynthesis</keyword>
<gene>
    <name evidence="12 15" type="primary">serC</name>
    <name evidence="15" type="ORF">SAMEA4530655_03576</name>
</gene>
<feature type="binding site" evidence="12">
    <location>
        <position position="268"/>
    </location>
    <ligand>
        <name>pyridoxal 5'-phosphate</name>
        <dbReference type="ChEBI" id="CHEBI:597326"/>
    </ligand>
</feature>
<dbReference type="InterPro" id="IPR020578">
    <property type="entry name" value="Aminotrans_V_PyrdxlP_BS"/>
</dbReference>
<evidence type="ECO:0000256" key="3">
    <source>
        <dbReference type="ARBA" id="ARBA00006904"/>
    </source>
</evidence>
<dbReference type="GO" id="GO:0006564">
    <property type="term" value="P:L-serine biosynthetic process"/>
    <property type="evidence" value="ECO:0007669"/>
    <property type="project" value="UniProtKB-UniRule"/>
</dbReference>
<feature type="binding site" evidence="12">
    <location>
        <position position="291"/>
    </location>
    <ligand>
        <name>pyridoxal 5'-phosphate</name>
        <dbReference type="ChEBI" id="CHEBI:597326"/>
    </ligand>
</feature>
<evidence type="ECO:0000256" key="6">
    <source>
        <dbReference type="ARBA" id="ARBA00022679"/>
    </source>
</evidence>
<dbReference type="AlphaFoldDB" id="A0A239SNA0"/>
<proteinExistence type="inferred from homology"/>
<evidence type="ECO:0000256" key="7">
    <source>
        <dbReference type="ARBA" id="ARBA00022898"/>
    </source>
</evidence>
<comment type="subunit">
    <text evidence="12">Homodimer.</text>
</comment>
<comment type="catalytic activity">
    <reaction evidence="11 12 13">
        <text>O-phospho-L-serine + 2-oxoglutarate = 3-phosphooxypyruvate + L-glutamate</text>
        <dbReference type="Rhea" id="RHEA:14329"/>
        <dbReference type="ChEBI" id="CHEBI:16810"/>
        <dbReference type="ChEBI" id="CHEBI:18110"/>
        <dbReference type="ChEBI" id="CHEBI:29985"/>
        <dbReference type="ChEBI" id="CHEBI:57524"/>
        <dbReference type="EC" id="2.6.1.52"/>
    </reaction>
</comment>
<comment type="cofactor">
    <cofactor evidence="12">
        <name>pyridoxal 5'-phosphate</name>
        <dbReference type="ChEBI" id="CHEBI:597326"/>
    </cofactor>
    <text evidence="12">Binds 1 pyridoxal phosphate per subunit.</text>
</comment>
<evidence type="ECO:0000256" key="11">
    <source>
        <dbReference type="ARBA" id="ARBA00049007"/>
    </source>
</evidence>
<comment type="catalytic activity">
    <reaction evidence="10 12">
        <text>4-(phosphooxy)-L-threonine + 2-oxoglutarate = (R)-3-hydroxy-2-oxo-4-phosphooxybutanoate + L-glutamate</text>
        <dbReference type="Rhea" id="RHEA:16573"/>
        <dbReference type="ChEBI" id="CHEBI:16810"/>
        <dbReference type="ChEBI" id="CHEBI:29985"/>
        <dbReference type="ChEBI" id="CHEBI:58452"/>
        <dbReference type="ChEBI" id="CHEBI:58538"/>
        <dbReference type="EC" id="2.6.1.52"/>
    </reaction>
</comment>
<reference evidence="15 16" key="1">
    <citation type="submission" date="2017-06" db="EMBL/GenBank/DDBJ databases">
        <authorList>
            <consortium name="Pathogen Informatics"/>
        </authorList>
    </citation>
    <scope>NUCLEOTIDE SEQUENCE [LARGE SCALE GENOMIC DNA]</scope>
    <source>
        <strain evidence="15 16">NCTC13161</strain>
    </source>
</reference>
<dbReference type="GO" id="GO:0008615">
    <property type="term" value="P:pyridoxine biosynthetic process"/>
    <property type="evidence" value="ECO:0007669"/>
    <property type="project" value="UniProtKB-UniRule"/>
</dbReference>
<comment type="pathway">
    <text evidence="2 12 13">Amino-acid biosynthesis; L-serine biosynthesis; L-serine from 3-phospho-D-glycerate: step 2/3.</text>
</comment>
<keyword evidence="7 12" id="KW-0663">Pyridoxal phosphate</keyword>
<dbReference type="SUPFAM" id="SSF53383">
    <property type="entry name" value="PLP-dependent transferases"/>
    <property type="match status" value="1"/>
</dbReference>
<dbReference type="HAMAP" id="MF_00160">
    <property type="entry name" value="SerC_aminotrans_5"/>
    <property type="match status" value="1"/>
</dbReference>
<dbReference type="InterPro" id="IPR022278">
    <property type="entry name" value="Pser_aminoTfrase"/>
</dbReference>
<evidence type="ECO:0000259" key="14">
    <source>
        <dbReference type="Pfam" id="PF00266"/>
    </source>
</evidence>
<feature type="domain" description="Aminotransferase class V" evidence="14">
    <location>
        <begin position="91"/>
        <end position="444"/>
    </location>
</feature>
<feature type="modified residue" description="N6-(pyridoxal phosphate)lysine" evidence="12">
    <location>
        <position position="292"/>
    </location>
</feature>
<comment type="caution">
    <text evidence="12">Lacks conserved residue(s) required for the propagation of feature annotation.</text>
</comment>
<dbReference type="FunFam" id="3.90.1150.10:FF:000006">
    <property type="entry name" value="Phosphoserine aminotransferase"/>
    <property type="match status" value="1"/>
</dbReference>
<dbReference type="EMBL" id="LT906435">
    <property type="protein sequence ID" value="SNU86925.1"/>
    <property type="molecule type" value="Genomic_DNA"/>
</dbReference>
<keyword evidence="4 12" id="KW-0032">Aminotransferase</keyword>
<feature type="binding site" evidence="12">
    <location>
        <position position="243"/>
    </location>
    <ligand>
        <name>pyridoxal 5'-phosphate</name>
        <dbReference type="ChEBI" id="CHEBI:597326"/>
    </ligand>
</feature>
<dbReference type="GO" id="GO:0004648">
    <property type="term" value="F:O-phospho-L-serine:2-oxoglutarate aminotransferase activity"/>
    <property type="evidence" value="ECO:0007669"/>
    <property type="project" value="UniProtKB-UniRule"/>
</dbReference>
<keyword evidence="12" id="KW-0963">Cytoplasm</keyword>
<evidence type="ECO:0000256" key="2">
    <source>
        <dbReference type="ARBA" id="ARBA00005099"/>
    </source>
</evidence>
<dbReference type="GO" id="GO:0005737">
    <property type="term" value="C:cytoplasm"/>
    <property type="evidence" value="ECO:0007669"/>
    <property type="project" value="UniProtKB-SubCell"/>
</dbReference>
<dbReference type="Gene3D" id="3.90.1150.10">
    <property type="entry name" value="Aspartate Aminotransferase, domain 1"/>
    <property type="match status" value="1"/>
</dbReference>
<dbReference type="PANTHER" id="PTHR43247">
    <property type="entry name" value="PHOSPHOSERINE AMINOTRANSFERASE"/>
    <property type="match status" value="1"/>
</dbReference>